<evidence type="ECO:0000313" key="4">
    <source>
        <dbReference type="EMBL" id="TCZ66056.1"/>
    </source>
</evidence>
<dbReference type="EMBL" id="SKBM01000002">
    <property type="protein sequence ID" value="TCZ66056.1"/>
    <property type="molecule type" value="Genomic_DNA"/>
</dbReference>
<organism evidence="4 5">
    <name type="scientific">Roseicella aquatilis</name>
    <dbReference type="NCBI Taxonomy" id="2527868"/>
    <lineage>
        <taxon>Bacteria</taxon>
        <taxon>Pseudomonadati</taxon>
        <taxon>Pseudomonadota</taxon>
        <taxon>Alphaproteobacteria</taxon>
        <taxon>Acetobacterales</taxon>
        <taxon>Roseomonadaceae</taxon>
        <taxon>Roseicella</taxon>
    </lineage>
</organism>
<protein>
    <submittedName>
        <fullName evidence="4">DUF2786 domain-containing protein</fullName>
    </submittedName>
</protein>
<dbReference type="AlphaFoldDB" id="A0A4R4DTK3"/>
<feature type="compositionally biased region" description="Gly residues" evidence="1">
    <location>
        <begin position="261"/>
        <end position="271"/>
    </location>
</feature>
<reference evidence="4 5" key="1">
    <citation type="submission" date="2019-03" db="EMBL/GenBank/DDBJ databases">
        <title>Paracraurococcus aquatilis NE82 genome sequence.</title>
        <authorList>
            <person name="Zhao Y."/>
            <person name="Du Z."/>
        </authorList>
    </citation>
    <scope>NUCLEOTIDE SEQUENCE [LARGE SCALE GENOMIC DNA]</scope>
    <source>
        <strain evidence="4 5">NE82</strain>
    </source>
</reference>
<feature type="domain" description="DUF7168" evidence="3">
    <location>
        <begin position="91"/>
        <end position="220"/>
    </location>
</feature>
<dbReference type="Proteomes" id="UP000295023">
    <property type="component" value="Unassembled WGS sequence"/>
</dbReference>
<evidence type="ECO:0000259" key="3">
    <source>
        <dbReference type="Pfam" id="PF23771"/>
    </source>
</evidence>
<evidence type="ECO:0000259" key="2">
    <source>
        <dbReference type="Pfam" id="PF10979"/>
    </source>
</evidence>
<name>A0A4R4DTK3_9PROT</name>
<feature type="domain" description="DUF2786" evidence="2">
    <location>
        <begin position="48"/>
        <end position="88"/>
    </location>
</feature>
<sequence>MVAQRGGAASVARLSTAVTPPGPPRPALTRPLPSGHLSAMDQQTELAKVKARIRALTARTVERGCSEAEALAAAAKVGELLEVYGLSMSEVELREEACLQRRVAVTGPQRLALRWLFPALLRFCECRGWTDGRADVVLYGLEPDVQMAEYLLKVVEGALRWEEARYRESPDWLRSRATPQTRLRSFRYGFADRLGKRLEAMTAEREAAAEARRAAAPPAAASASTALVLAKEKKVEEGFRTLGVRLKTVYSSATVRDRGAYGRGQAAGGRVGLDRPVGRGPSAGRLPRG</sequence>
<comment type="caution">
    <text evidence="4">The sequence shown here is derived from an EMBL/GenBank/DDBJ whole genome shotgun (WGS) entry which is preliminary data.</text>
</comment>
<dbReference type="OrthoDB" id="7259266at2"/>
<dbReference type="InterPro" id="IPR024498">
    <property type="entry name" value="DUF2786"/>
</dbReference>
<dbReference type="Pfam" id="PF23771">
    <property type="entry name" value="DUF7168"/>
    <property type="match status" value="1"/>
</dbReference>
<accession>A0A4R4DTK3</accession>
<keyword evidence="5" id="KW-1185">Reference proteome</keyword>
<evidence type="ECO:0000256" key="1">
    <source>
        <dbReference type="SAM" id="MobiDB-lite"/>
    </source>
</evidence>
<proteinExistence type="predicted"/>
<feature type="region of interest" description="Disordered" evidence="1">
    <location>
        <begin position="261"/>
        <end position="289"/>
    </location>
</feature>
<evidence type="ECO:0000313" key="5">
    <source>
        <dbReference type="Proteomes" id="UP000295023"/>
    </source>
</evidence>
<dbReference type="InterPro" id="IPR055592">
    <property type="entry name" value="DUF7168"/>
</dbReference>
<gene>
    <name evidence="4" type="ORF">EXY23_02945</name>
</gene>
<feature type="region of interest" description="Disordered" evidence="1">
    <location>
        <begin position="1"/>
        <end position="28"/>
    </location>
</feature>
<dbReference type="Pfam" id="PF10979">
    <property type="entry name" value="DUF2786"/>
    <property type="match status" value="1"/>
</dbReference>